<feature type="domain" description="Methyltransferase" evidence="2">
    <location>
        <begin position="143"/>
        <end position="236"/>
    </location>
</feature>
<evidence type="ECO:0000313" key="3">
    <source>
        <dbReference type="EMBL" id="TFY52472.1"/>
    </source>
</evidence>
<protein>
    <recommendedName>
        <fullName evidence="2">Methyltransferase domain-containing protein</fullName>
    </recommendedName>
</protein>
<dbReference type="CDD" id="cd02440">
    <property type="entry name" value="AdoMet_MTases"/>
    <property type="match status" value="1"/>
</dbReference>
<dbReference type="PANTHER" id="PTHR43591">
    <property type="entry name" value="METHYLTRANSFERASE"/>
    <property type="match status" value="1"/>
</dbReference>
<dbReference type="Gene3D" id="3.40.50.150">
    <property type="entry name" value="Vaccinia Virus protein VP39"/>
    <property type="match status" value="1"/>
</dbReference>
<feature type="compositionally biased region" description="Low complexity" evidence="1">
    <location>
        <begin position="290"/>
        <end position="325"/>
    </location>
</feature>
<dbReference type="EMBL" id="SEOQ01001300">
    <property type="protein sequence ID" value="TFY52472.1"/>
    <property type="molecule type" value="Genomic_DNA"/>
</dbReference>
<comment type="caution">
    <text evidence="3">The sequence shown here is derived from an EMBL/GenBank/DDBJ whole genome shotgun (WGS) entry which is preliminary data.</text>
</comment>
<feature type="compositionally biased region" description="Basic and acidic residues" evidence="1">
    <location>
        <begin position="443"/>
        <end position="453"/>
    </location>
</feature>
<feature type="region of interest" description="Disordered" evidence="1">
    <location>
        <begin position="1"/>
        <end position="55"/>
    </location>
</feature>
<dbReference type="Proteomes" id="UP000298327">
    <property type="component" value="Unassembled WGS sequence"/>
</dbReference>
<proteinExistence type="predicted"/>
<feature type="region of interest" description="Disordered" evidence="1">
    <location>
        <begin position="414"/>
        <end position="487"/>
    </location>
</feature>
<accession>A0A4Y9XRU4</accession>
<dbReference type="InterPro" id="IPR041698">
    <property type="entry name" value="Methyltransf_25"/>
</dbReference>
<reference evidence="3 4" key="1">
    <citation type="submission" date="2019-02" db="EMBL/GenBank/DDBJ databases">
        <title>Genome sequencing of the rare red list fungi Dentipellis fragilis.</title>
        <authorList>
            <person name="Buettner E."/>
            <person name="Kellner H."/>
        </authorList>
    </citation>
    <scope>NUCLEOTIDE SEQUENCE [LARGE SCALE GENOMIC DNA]</scope>
    <source>
        <strain evidence="3 4">DSM 105465</strain>
    </source>
</reference>
<evidence type="ECO:0000259" key="2">
    <source>
        <dbReference type="Pfam" id="PF13649"/>
    </source>
</evidence>
<feature type="compositionally biased region" description="Pro residues" evidence="1">
    <location>
        <begin position="864"/>
        <end position="874"/>
    </location>
</feature>
<feature type="compositionally biased region" description="Polar residues" evidence="1">
    <location>
        <begin position="278"/>
        <end position="289"/>
    </location>
</feature>
<dbReference type="AlphaFoldDB" id="A0A4Y9XRU4"/>
<feature type="region of interest" description="Disordered" evidence="1">
    <location>
        <begin position="721"/>
        <end position="765"/>
    </location>
</feature>
<organism evidence="3 4">
    <name type="scientific">Dentipellis fragilis</name>
    <dbReference type="NCBI Taxonomy" id="205917"/>
    <lineage>
        <taxon>Eukaryota</taxon>
        <taxon>Fungi</taxon>
        <taxon>Dikarya</taxon>
        <taxon>Basidiomycota</taxon>
        <taxon>Agaricomycotina</taxon>
        <taxon>Agaricomycetes</taxon>
        <taxon>Russulales</taxon>
        <taxon>Hericiaceae</taxon>
        <taxon>Dentipellis</taxon>
    </lineage>
</organism>
<dbReference type="Pfam" id="PF13649">
    <property type="entry name" value="Methyltransf_25"/>
    <property type="match status" value="1"/>
</dbReference>
<keyword evidence="4" id="KW-1185">Reference proteome</keyword>
<feature type="region of interest" description="Disordered" evidence="1">
    <location>
        <begin position="853"/>
        <end position="874"/>
    </location>
</feature>
<dbReference type="OrthoDB" id="2013972at2759"/>
<feature type="compositionally biased region" description="Pro residues" evidence="1">
    <location>
        <begin position="247"/>
        <end position="264"/>
    </location>
</feature>
<sequence length="888" mass="97347">PSRISCPCARRSTKRTVRKDKDKDKEPVGVGVGVTSVASAGSSTSPNPGPSSSTYIEEAKKNANFSTADRAILEELKRGITARELQFVMKGGKKHHSYPAKEAPYPRNYERIVIDHDVWETMICKQICGSVTFHVFDAPPTKVLDIGCGSGNWILDCARQWRQSEFVGIDLIPLHPDLSHFSSDLGSRITWMQVNCLEGLPFPNEEFDYVHIKRIAHGIPEDKWYALLEEIARMIEEDLFFPGSHPATPPSRPPSPPSYLPTPPHSNDDHSTKRTIPPISTTNFSAPQRSASFTNLSASTSSSSLPPTTQAPATPVSSSTSFSPPGNGLSPVPQGVEASPTRAAPYAPFLMRPVAKAPQNPRDHSLLEFIYNEMHAARFINLSPLSLLSNALPLYFKDVRTHAPMMFMFPPPRQSRVSRRLATTASEMEADSDMEGSDVDTEPDSHDERDTPRPGRPVLSRAYTAPHGHARMPSWHRASKDTSEGAESTWVNGNQILRQTQSYIMLDASRLPAVSPKAVTSTTVVNGSTPQSPVGAGVRPHSHFVSNGMPASAHRPIASMSSVPSDASSVSTDAVAAAVRANRLPNKELHIDLKSLHLHLSTRVTEVVACAETMWEWVVESQERERDRIRERDLEKTVTPRDLERRSSSLGDADALWHEMYGLTRADFDALLTRFQLDMHDSIALDTSLGESFKWPLPSMVRTAERKAFDAACARWDEYQEQRQTRARTHSATTSASLPRGRPRAVATSAEGGHEWHPTQRPSRTIRVRGSSLAPVAQSVAVLSGPCRLPIPVAQSGRPPASRPISPVFPGVLCMISTSTYAPRPVHPPLPRLPPPLCPDLLITPALGPSMSPDNLVRISPSSTAPPSPFTSPPARLPRVPAWIKLSR</sequence>
<gene>
    <name evidence="3" type="ORF">EVG20_g10534</name>
</gene>
<dbReference type="STRING" id="205917.A0A4Y9XRU4"/>
<evidence type="ECO:0000313" key="4">
    <source>
        <dbReference type="Proteomes" id="UP000298327"/>
    </source>
</evidence>
<feature type="region of interest" description="Disordered" evidence="1">
    <location>
        <begin position="242"/>
        <end position="340"/>
    </location>
</feature>
<feature type="compositionally biased region" description="Acidic residues" evidence="1">
    <location>
        <begin position="428"/>
        <end position="442"/>
    </location>
</feature>
<evidence type="ECO:0000256" key="1">
    <source>
        <dbReference type="SAM" id="MobiDB-lite"/>
    </source>
</evidence>
<dbReference type="SUPFAM" id="SSF53335">
    <property type="entry name" value="S-adenosyl-L-methionine-dependent methyltransferases"/>
    <property type="match status" value="1"/>
</dbReference>
<feature type="compositionally biased region" description="Low complexity" evidence="1">
    <location>
        <begin position="33"/>
        <end position="54"/>
    </location>
</feature>
<name>A0A4Y9XRU4_9AGAM</name>
<dbReference type="InterPro" id="IPR029063">
    <property type="entry name" value="SAM-dependent_MTases_sf"/>
</dbReference>
<feature type="non-terminal residue" evidence="3">
    <location>
        <position position="1"/>
    </location>
</feature>